<reference evidence="1" key="1">
    <citation type="journal article" date="2020" name="Stud. Mycol.">
        <title>101 Dothideomycetes genomes: a test case for predicting lifestyles and emergence of pathogens.</title>
        <authorList>
            <person name="Haridas S."/>
            <person name="Albert R."/>
            <person name="Binder M."/>
            <person name="Bloem J."/>
            <person name="Labutti K."/>
            <person name="Salamov A."/>
            <person name="Andreopoulos B."/>
            <person name="Baker S."/>
            <person name="Barry K."/>
            <person name="Bills G."/>
            <person name="Bluhm B."/>
            <person name="Cannon C."/>
            <person name="Castanera R."/>
            <person name="Culley D."/>
            <person name="Daum C."/>
            <person name="Ezra D."/>
            <person name="Gonzalez J."/>
            <person name="Henrissat B."/>
            <person name="Kuo A."/>
            <person name="Liang C."/>
            <person name="Lipzen A."/>
            <person name="Lutzoni F."/>
            <person name="Magnuson J."/>
            <person name="Mondo S."/>
            <person name="Nolan M."/>
            <person name="Ohm R."/>
            <person name="Pangilinan J."/>
            <person name="Park H.-J."/>
            <person name="Ramirez L."/>
            <person name="Alfaro M."/>
            <person name="Sun H."/>
            <person name="Tritt A."/>
            <person name="Yoshinaga Y."/>
            <person name="Zwiers L.-H."/>
            <person name="Turgeon B."/>
            <person name="Goodwin S."/>
            <person name="Spatafora J."/>
            <person name="Crous P."/>
            <person name="Grigoriev I."/>
        </authorList>
    </citation>
    <scope>NUCLEOTIDE SEQUENCE</scope>
    <source>
        <strain evidence="1">CBS 101060</strain>
    </source>
</reference>
<dbReference type="Proteomes" id="UP000799429">
    <property type="component" value="Unassembled WGS sequence"/>
</dbReference>
<comment type="caution">
    <text evidence="1">The sequence shown here is derived from an EMBL/GenBank/DDBJ whole genome shotgun (WGS) entry which is preliminary data.</text>
</comment>
<dbReference type="EMBL" id="MU006113">
    <property type="protein sequence ID" value="KAF2834897.1"/>
    <property type="molecule type" value="Genomic_DNA"/>
</dbReference>
<gene>
    <name evidence="1" type="ORF">M501DRAFT_999682</name>
</gene>
<evidence type="ECO:0000313" key="1">
    <source>
        <dbReference type="EMBL" id="KAF2834897.1"/>
    </source>
</evidence>
<accession>A0A9P4VMQ6</accession>
<sequence length="57" mass="6852">MERDDVSKFKEEHHPVQQIRVRHPELQSYSMFSSRVNAHHLPDLLMERLGARLSPWE</sequence>
<proteinExistence type="predicted"/>
<evidence type="ECO:0000313" key="2">
    <source>
        <dbReference type="Proteomes" id="UP000799429"/>
    </source>
</evidence>
<keyword evidence="2" id="KW-1185">Reference proteome</keyword>
<protein>
    <submittedName>
        <fullName evidence="1">Uncharacterized protein</fullName>
    </submittedName>
</protein>
<name>A0A9P4VMQ6_9PEZI</name>
<organism evidence="1 2">
    <name type="scientific">Patellaria atrata CBS 101060</name>
    <dbReference type="NCBI Taxonomy" id="1346257"/>
    <lineage>
        <taxon>Eukaryota</taxon>
        <taxon>Fungi</taxon>
        <taxon>Dikarya</taxon>
        <taxon>Ascomycota</taxon>
        <taxon>Pezizomycotina</taxon>
        <taxon>Dothideomycetes</taxon>
        <taxon>Dothideomycetes incertae sedis</taxon>
        <taxon>Patellariales</taxon>
        <taxon>Patellariaceae</taxon>
        <taxon>Patellaria</taxon>
    </lineage>
</organism>
<dbReference type="AlphaFoldDB" id="A0A9P4VMQ6"/>